<evidence type="ECO:0000313" key="2">
    <source>
        <dbReference type="EMBL" id="KAK0064995.1"/>
    </source>
</evidence>
<dbReference type="AlphaFoldDB" id="A0AAD8C3V2"/>
<dbReference type="EMBL" id="JASAOG010000015">
    <property type="protein sequence ID" value="KAK0064995.1"/>
    <property type="molecule type" value="Genomic_DNA"/>
</dbReference>
<name>A0AAD8C3V2_BIOPF</name>
<dbReference type="GO" id="GO:0006508">
    <property type="term" value="P:proteolysis"/>
    <property type="evidence" value="ECO:0007669"/>
    <property type="project" value="TreeGrafter"/>
</dbReference>
<dbReference type="InterPro" id="IPR042097">
    <property type="entry name" value="Aminopeptidase_N-like_N_sf"/>
</dbReference>
<dbReference type="Pfam" id="PF17900">
    <property type="entry name" value="Peptidase_M1_N"/>
    <property type="match status" value="1"/>
</dbReference>
<feature type="non-terminal residue" evidence="2">
    <location>
        <position position="87"/>
    </location>
</feature>
<evidence type="ECO:0000259" key="1">
    <source>
        <dbReference type="Pfam" id="PF17900"/>
    </source>
</evidence>
<dbReference type="GO" id="GO:0005737">
    <property type="term" value="C:cytoplasm"/>
    <property type="evidence" value="ECO:0007669"/>
    <property type="project" value="TreeGrafter"/>
</dbReference>
<keyword evidence="3" id="KW-1185">Reference proteome</keyword>
<dbReference type="GO" id="GO:0016020">
    <property type="term" value="C:membrane"/>
    <property type="evidence" value="ECO:0007669"/>
    <property type="project" value="TreeGrafter"/>
</dbReference>
<dbReference type="GO" id="GO:0008270">
    <property type="term" value="F:zinc ion binding"/>
    <property type="evidence" value="ECO:0007669"/>
    <property type="project" value="TreeGrafter"/>
</dbReference>
<reference evidence="2" key="2">
    <citation type="submission" date="2023-04" db="EMBL/GenBank/DDBJ databases">
        <authorList>
            <person name="Bu L."/>
            <person name="Lu L."/>
            <person name="Laidemitt M.R."/>
            <person name="Zhang S.M."/>
            <person name="Mutuku M."/>
            <person name="Mkoji G."/>
            <person name="Steinauer M."/>
            <person name="Loker E.S."/>
        </authorList>
    </citation>
    <scope>NUCLEOTIDE SEQUENCE</scope>
    <source>
        <strain evidence="2">KasaAsao</strain>
        <tissue evidence="2">Whole Snail</tissue>
    </source>
</reference>
<keyword evidence="2" id="KW-0378">Hydrolase</keyword>
<comment type="caution">
    <text evidence="2">The sequence shown here is derived from an EMBL/GenBank/DDBJ whole genome shotgun (WGS) entry which is preliminary data.</text>
</comment>
<dbReference type="GO" id="GO:0070006">
    <property type="term" value="F:metalloaminopeptidase activity"/>
    <property type="evidence" value="ECO:0007669"/>
    <property type="project" value="TreeGrafter"/>
</dbReference>
<evidence type="ECO:0000313" key="3">
    <source>
        <dbReference type="Proteomes" id="UP001233172"/>
    </source>
</evidence>
<protein>
    <submittedName>
        <fullName evidence="2">Aminopeptidase N</fullName>
    </submittedName>
</protein>
<feature type="domain" description="Aminopeptidase N-like N-terminal" evidence="1">
    <location>
        <begin position="3"/>
        <end position="84"/>
    </location>
</feature>
<keyword evidence="2" id="KW-0031">Aminopeptidase</keyword>
<sequence length="87" mass="9740">AGKTYVIEMSYTSPFSKELNGFYLSSYKGKNKTHYQAVTQFQPTDARKAFPCFDEPAIKSTFNVTLVRPSHFSSISSMPLIDNSTTS</sequence>
<dbReference type="SUPFAM" id="SSF63737">
    <property type="entry name" value="Leukotriene A4 hydrolase N-terminal domain"/>
    <property type="match status" value="1"/>
</dbReference>
<feature type="non-terminal residue" evidence="2">
    <location>
        <position position="1"/>
    </location>
</feature>
<reference evidence="2" key="1">
    <citation type="journal article" date="2023" name="PLoS Negl. Trop. Dis.">
        <title>A genome sequence for Biomphalaria pfeifferi, the major vector snail for the human-infecting parasite Schistosoma mansoni.</title>
        <authorList>
            <person name="Bu L."/>
            <person name="Lu L."/>
            <person name="Laidemitt M.R."/>
            <person name="Zhang S.M."/>
            <person name="Mutuku M."/>
            <person name="Mkoji G."/>
            <person name="Steinauer M."/>
            <person name="Loker E.S."/>
        </authorList>
    </citation>
    <scope>NUCLEOTIDE SEQUENCE</scope>
    <source>
        <strain evidence="2">KasaAsao</strain>
    </source>
</reference>
<dbReference type="GO" id="GO:0043171">
    <property type="term" value="P:peptide catabolic process"/>
    <property type="evidence" value="ECO:0007669"/>
    <property type="project" value="TreeGrafter"/>
</dbReference>
<accession>A0AAD8C3V2</accession>
<dbReference type="GO" id="GO:0005615">
    <property type="term" value="C:extracellular space"/>
    <property type="evidence" value="ECO:0007669"/>
    <property type="project" value="TreeGrafter"/>
</dbReference>
<keyword evidence="2" id="KW-0645">Protease</keyword>
<dbReference type="GO" id="GO:0042277">
    <property type="term" value="F:peptide binding"/>
    <property type="evidence" value="ECO:0007669"/>
    <property type="project" value="TreeGrafter"/>
</dbReference>
<proteinExistence type="predicted"/>
<gene>
    <name evidence="2" type="ORF">Bpfe_005553</name>
</gene>
<dbReference type="PANTHER" id="PTHR11533">
    <property type="entry name" value="PROTEASE M1 ZINC METALLOPROTEASE"/>
    <property type="match status" value="1"/>
</dbReference>
<dbReference type="Proteomes" id="UP001233172">
    <property type="component" value="Unassembled WGS sequence"/>
</dbReference>
<organism evidence="2 3">
    <name type="scientific">Biomphalaria pfeifferi</name>
    <name type="common">Bloodfluke planorb</name>
    <name type="synonym">Freshwater snail</name>
    <dbReference type="NCBI Taxonomy" id="112525"/>
    <lineage>
        <taxon>Eukaryota</taxon>
        <taxon>Metazoa</taxon>
        <taxon>Spiralia</taxon>
        <taxon>Lophotrochozoa</taxon>
        <taxon>Mollusca</taxon>
        <taxon>Gastropoda</taxon>
        <taxon>Heterobranchia</taxon>
        <taxon>Euthyneura</taxon>
        <taxon>Panpulmonata</taxon>
        <taxon>Hygrophila</taxon>
        <taxon>Lymnaeoidea</taxon>
        <taxon>Planorbidae</taxon>
        <taxon>Biomphalaria</taxon>
    </lineage>
</organism>
<dbReference type="PANTHER" id="PTHR11533:SF294">
    <property type="entry name" value="THYROTROPIN-RELEASING HORMONE-DEGRADING ECTOENZYME"/>
    <property type="match status" value="1"/>
</dbReference>
<dbReference type="InterPro" id="IPR050344">
    <property type="entry name" value="Peptidase_M1_aminopeptidases"/>
</dbReference>
<dbReference type="InterPro" id="IPR045357">
    <property type="entry name" value="Aminopeptidase_N-like_N"/>
</dbReference>
<dbReference type="Gene3D" id="2.60.40.1730">
    <property type="entry name" value="tricorn interacting facor f3 domain"/>
    <property type="match status" value="1"/>
</dbReference>